<comment type="caution">
    <text evidence="2">The sequence shown here is derived from an EMBL/GenBank/DDBJ whole genome shotgun (WGS) entry which is preliminary data.</text>
</comment>
<keyword evidence="1" id="KW-0472">Membrane</keyword>
<feature type="transmembrane region" description="Helical" evidence="1">
    <location>
        <begin position="79"/>
        <end position="99"/>
    </location>
</feature>
<name>A0A7W7AIY3_9SPHN</name>
<dbReference type="Proteomes" id="UP000574769">
    <property type="component" value="Unassembled WGS sequence"/>
</dbReference>
<keyword evidence="3" id="KW-1185">Reference proteome</keyword>
<feature type="transmembrane region" description="Helical" evidence="1">
    <location>
        <begin position="48"/>
        <end position="73"/>
    </location>
</feature>
<dbReference type="Pfam" id="PF07332">
    <property type="entry name" value="Phage_holin_3_6"/>
    <property type="match status" value="1"/>
</dbReference>
<evidence type="ECO:0000256" key="1">
    <source>
        <dbReference type="SAM" id="Phobius"/>
    </source>
</evidence>
<keyword evidence="1" id="KW-1133">Transmembrane helix</keyword>
<evidence type="ECO:0000313" key="3">
    <source>
        <dbReference type="Proteomes" id="UP000574769"/>
    </source>
</evidence>
<reference evidence="2 3" key="1">
    <citation type="submission" date="2020-08" db="EMBL/GenBank/DDBJ databases">
        <title>Genomic Encyclopedia of Type Strains, Phase IV (KMG-IV): sequencing the most valuable type-strain genomes for metagenomic binning, comparative biology and taxonomic classification.</title>
        <authorList>
            <person name="Goeker M."/>
        </authorList>
    </citation>
    <scope>NUCLEOTIDE SEQUENCE [LARGE SCALE GENOMIC DNA]</scope>
    <source>
        <strain evidence="2 3">DSM 15867</strain>
    </source>
</reference>
<dbReference type="AlphaFoldDB" id="A0A7W7AIY3"/>
<organism evidence="2 3">
    <name type="scientific">Sphingomonas abaci</name>
    <dbReference type="NCBI Taxonomy" id="237611"/>
    <lineage>
        <taxon>Bacteria</taxon>
        <taxon>Pseudomonadati</taxon>
        <taxon>Pseudomonadota</taxon>
        <taxon>Alphaproteobacteria</taxon>
        <taxon>Sphingomonadales</taxon>
        <taxon>Sphingomonadaceae</taxon>
        <taxon>Sphingomonas</taxon>
    </lineage>
</organism>
<proteinExistence type="predicted"/>
<dbReference type="InterPro" id="IPR009937">
    <property type="entry name" value="Phage_holin_3_6"/>
</dbReference>
<keyword evidence="1" id="KW-0812">Transmembrane</keyword>
<evidence type="ECO:0000313" key="2">
    <source>
        <dbReference type="EMBL" id="MBB4617726.1"/>
    </source>
</evidence>
<dbReference type="EMBL" id="JACHNY010000003">
    <property type="protein sequence ID" value="MBB4617726.1"/>
    <property type="molecule type" value="Genomic_DNA"/>
</dbReference>
<gene>
    <name evidence="2" type="ORF">GGQ96_001854</name>
</gene>
<accession>A0A7W7AIY3</accession>
<dbReference type="RefSeq" id="WP_184113844.1">
    <property type="nucleotide sequence ID" value="NZ_JACHNY010000003.1"/>
</dbReference>
<sequence length="116" mass="11822">MRVFGQEDGVAALVGRLVDDGRSVVSAEIALYKAKAAERVDAYRSATIFFAIAGVLALAGLIALLVGLILSLATLIGPLGGTAIVVGIVFVLAAVFGLIGKGKLASPVHTQPDHRA</sequence>
<protein>
    <submittedName>
        <fullName evidence="2">Fatty acid desaturase</fullName>
    </submittedName>
</protein>